<keyword evidence="1" id="KW-1133">Transmembrane helix</keyword>
<dbReference type="EMBL" id="JPVP01000060">
    <property type="protein sequence ID" value="KGR81606.1"/>
    <property type="molecule type" value="Genomic_DNA"/>
</dbReference>
<proteinExistence type="predicted"/>
<comment type="caution">
    <text evidence="2">The sequence shown here is derived from an EMBL/GenBank/DDBJ whole genome shotgun (WGS) entry which is preliminary data.</text>
</comment>
<gene>
    <name evidence="2" type="ORF">CD32_19825</name>
</gene>
<dbReference type="Proteomes" id="UP000030437">
    <property type="component" value="Unassembled WGS sequence"/>
</dbReference>
<organism evidence="2 3">
    <name type="scientific">Lysinibacillus odysseyi 34hs-1 = NBRC 100172</name>
    <dbReference type="NCBI Taxonomy" id="1220589"/>
    <lineage>
        <taxon>Bacteria</taxon>
        <taxon>Bacillati</taxon>
        <taxon>Bacillota</taxon>
        <taxon>Bacilli</taxon>
        <taxon>Bacillales</taxon>
        <taxon>Bacillaceae</taxon>
        <taxon>Lysinibacillus</taxon>
    </lineage>
</organism>
<keyword evidence="1" id="KW-0472">Membrane</keyword>
<keyword evidence="1" id="KW-0812">Transmembrane</keyword>
<reference evidence="2 3" key="1">
    <citation type="submission" date="2014-02" db="EMBL/GenBank/DDBJ databases">
        <title>Draft genome sequence of Lysinibacillus odysseyi NBRC 100172.</title>
        <authorList>
            <person name="Zhang F."/>
            <person name="Wang G."/>
            <person name="Zhang L."/>
        </authorList>
    </citation>
    <scope>NUCLEOTIDE SEQUENCE [LARGE SCALE GENOMIC DNA]</scope>
    <source>
        <strain evidence="2 3">NBRC 100172</strain>
    </source>
</reference>
<evidence type="ECO:0000256" key="1">
    <source>
        <dbReference type="SAM" id="Phobius"/>
    </source>
</evidence>
<keyword evidence="3" id="KW-1185">Reference proteome</keyword>
<name>A0A0A3IA15_9BACI</name>
<dbReference type="OrthoDB" id="2736200at2"/>
<feature type="transmembrane region" description="Helical" evidence="1">
    <location>
        <begin position="29"/>
        <end position="49"/>
    </location>
</feature>
<sequence length="125" mass="14293">MKYLIFTVVCMVLLNFIKGAMGKLHSIISIIFFFLFLTQVYQFVLYPLFSELASVTNVLPYSKLILYTALLLLFNQLIKAILEEQEYEALSKGVDIAVRGSLILLWIQQLKPAMSQLTVLLQKLS</sequence>
<evidence type="ECO:0000313" key="2">
    <source>
        <dbReference type="EMBL" id="KGR81606.1"/>
    </source>
</evidence>
<dbReference type="STRING" id="1220589.CD32_19825"/>
<dbReference type="AlphaFoldDB" id="A0A0A3IA15"/>
<accession>A0A0A3IA15</accession>
<protein>
    <recommendedName>
        <fullName evidence="4">Stage III sporulation protein AD</fullName>
    </recommendedName>
</protein>
<evidence type="ECO:0008006" key="4">
    <source>
        <dbReference type="Google" id="ProtNLM"/>
    </source>
</evidence>
<feature type="transmembrane region" description="Helical" evidence="1">
    <location>
        <begin position="61"/>
        <end position="78"/>
    </location>
</feature>
<dbReference type="RefSeq" id="WP_036158135.1">
    <property type="nucleotide sequence ID" value="NZ_BCVX01000003.1"/>
</dbReference>
<dbReference type="eggNOG" id="ENOG5033GID">
    <property type="taxonomic scope" value="Bacteria"/>
</dbReference>
<evidence type="ECO:0000313" key="3">
    <source>
        <dbReference type="Proteomes" id="UP000030437"/>
    </source>
</evidence>